<keyword evidence="3" id="KW-1185">Reference proteome</keyword>
<dbReference type="PANTHER" id="PTHR36340:SF1">
    <property type="entry name" value="NAD(P)H DEHYDROGENASE SUBUNIT CRR3, CHLOROPLASTIC-RELATED"/>
    <property type="match status" value="1"/>
</dbReference>
<evidence type="ECO:0000313" key="3">
    <source>
        <dbReference type="Proteomes" id="UP000827889"/>
    </source>
</evidence>
<dbReference type="KEGG" id="rarg:115728839"/>
<protein>
    <submittedName>
        <fullName evidence="4">Probable NAD(P)H dehydrogenase subunit CRR3, chloroplastic</fullName>
    </submittedName>
</protein>
<reference evidence="4" key="1">
    <citation type="submission" date="2025-08" db="UniProtKB">
        <authorList>
            <consortium name="RefSeq"/>
        </authorList>
    </citation>
    <scope>IDENTIFICATION</scope>
    <source>
        <tissue evidence="4">Leaf</tissue>
    </source>
</reference>
<gene>
    <name evidence="4" type="primary">LOC115728839</name>
</gene>
<feature type="region of interest" description="Disordered" evidence="1">
    <location>
        <begin position="14"/>
        <end position="63"/>
    </location>
</feature>
<evidence type="ECO:0000256" key="2">
    <source>
        <dbReference type="SAM" id="Phobius"/>
    </source>
</evidence>
<dbReference type="GO" id="GO:0010598">
    <property type="term" value="C:NAD(P)H dehydrogenase complex (plastoquinone)"/>
    <property type="evidence" value="ECO:0007669"/>
    <property type="project" value="InterPro"/>
</dbReference>
<dbReference type="AlphaFoldDB" id="A0A8B8MYB9"/>
<sequence length="169" mass="18587">MPCLTCVPIATPRASVHASLADDRSSPSIPHGKVYPKPSSPRIRTAPTPPGSKQKKTQKQQPTIVEIERAIGAGWFSDADPKKLEQRKSVLDGVLPTDGWKVESSVERKLRESGEWILDQTERRPASAGKSILVAVFQWVLPAWVLMLLVASGAVKLPFRVPFLDDLIM</sequence>
<dbReference type="OrthoDB" id="786513at2759"/>
<keyword evidence="2" id="KW-0472">Membrane</keyword>
<dbReference type="GO" id="GO:0009535">
    <property type="term" value="C:chloroplast thylakoid membrane"/>
    <property type="evidence" value="ECO:0007669"/>
    <property type="project" value="InterPro"/>
</dbReference>
<dbReference type="PANTHER" id="PTHR36340">
    <property type="entry name" value="NAD(P)H DEHYDROGENASE SUBUNIT CRR3, CHLOROPLASTIC-RELATED"/>
    <property type="match status" value="1"/>
</dbReference>
<feature type="transmembrane region" description="Helical" evidence="2">
    <location>
        <begin position="132"/>
        <end position="155"/>
    </location>
</feature>
<organism evidence="3 4">
    <name type="scientific">Rhodamnia argentea</name>
    <dbReference type="NCBI Taxonomy" id="178133"/>
    <lineage>
        <taxon>Eukaryota</taxon>
        <taxon>Viridiplantae</taxon>
        <taxon>Streptophyta</taxon>
        <taxon>Embryophyta</taxon>
        <taxon>Tracheophyta</taxon>
        <taxon>Spermatophyta</taxon>
        <taxon>Magnoliopsida</taxon>
        <taxon>eudicotyledons</taxon>
        <taxon>Gunneridae</taxon>
        <taxon>Pentapetalae</taxon>
        <taxon>rosids</taxon>
        <taxon>malvids</taxon>
        <taxon>Myrtales</taxon>
        <taxon>Myrtaceae</taxon>
        <taxon>Myrtoideae</taxon>
        <taxon>Myrteae</taxon>
        <taxon>Australasian group</taxon>
        <taxon>Rhodamnia</taxon>
    </lineage>
</organism>
<dbReference type="Proteomes" id="UP000827889">
    <property type="component" value="Chromosome 6"/>
</dbReference>
<accession>A0A8B8MYB9</accession>
<dbReference type="InterPro" id="IPR038931">
    <property type="entry name" value="CRR3"/>
</dbReference>
<evidence type="ECO:0000313" key="4">
    <source>
        <dbReference type="RefSeq" id="XP_030515107.1"/>
    </source>
</evidence>
<keyword evidence="2" id="KW-1133">Transmembrane helix</keyword>
<dbReference type="GeneID" id="115728839"/>
<name>A0A8B8MYB9_9MYRT</name>
<proteinExistence type="predicted"/>
<keyword evidence="2" id="KW-0812">Transmembrane</keyword>
<dbReference type="RefSeq" id="XP_030515107.1">
    <property type="nucleotide sequence ID" value="XM_030659247.2"/>
</dbReference>
<evidence type="ECO:0000256" key="1">
    <source>
        <dbReference type="SAM" id="MobiDB-lite"/>
    </source>
</evidence>
<dbReference type="GO" id="GO:0009773">
    <property type="term" value="P:photosynthetic electron transport in photosystem I"/>
    <property type="evidence" value="ECO:0007669"/>
    <property type="project" value="InterPro"/>
</dbReference>